<dbReference type="EnsemblPlants" id="OPUNC01G41760.1">
    <property type="protein sequence ID" value="OPUNC01G41760.1"/>
    <property type="gene ID" value="OPUNC01G41760"/>
</dbReference>
<reference evidence="1" key="2">
    <citation type="submission" date="2018-05" db="EMBL/GenBank/DDBJ databases">
        <title>OpunRS2 (Oryza punctata Reference Sequence Version 2).</title>
        <authorList>
            <person name="Zhang J."/>
            <person name="Kudrna D."/>
            <person name="Lee S."/>
            <person name="Talag J."/>
            <person name="Welchert J."/>
            <person name="Wing R.A."/>
        </authorList>
    </citation>
    <scope>NUCLEOTIDE SEQUENCE [LARGE SCALE GENOMIC DNA]</scope>
</reference>
<evidence type="ECO:0000313" key="2">
    <source>
        <dbReference type="Proteomes" id="UP000026962"/>
    </source>
</evidence>
<name>A0A0E0JT69_ORYPU</name>
<dbReference type="HOGENOM" id="CLU_2658760_0_0_1"/>
<sequence length="76" mass="8021">MSFRPNSASVSPFVLAAEAREASNGGARGGSLSFDAAEDCRAGDSSDSLVTPGRRDIRRESVIPKHITISLDLKLC</sequence>
<dbReference type="AlphaFoldDB" id="A0A0E0JT69"/>
<evidence type="ECO:0000313" key="1">
    <source>
        <dbReference type="EnsemblPlants" id="OPUNC01G41760.1"/>
    </source>
</evidence>
<reference evidence="1" key="1">
    <citation type="submission" date="2015-04" db="UniProtKB">
        <authorList>
            <consortium name="EnsemblPlants"/>
        </authorList>
    </citation>
    <scope>IDENTIFICATION</scope>
</reference>
<keyword evidence="2" id="KW-1185">Reference proteome</keyword>
<organism evidence="1">
    <name type="scientific">Oryza punctata</name>
    <name type="common">Red rice</name>
    <dbReference type="NCBI Taxonomy" id="4537"/>
    <lineage>
        <taxon>Eukaryota</taxon>
        <taxon>Viridiplantae</taxon>
        <taxon>Streptophyta</taxon>
        <taxon>Embryophyta</taxon>
        <taxon>Tracheophyta</taxon>
        <taxon>Spermatophyta</taxon>
        <taxon>Magnoliopsida</taxon>
        <taxon>Liliopsida</taxon>
        <taxon>Poales</taxon>
        <taxon>Poaceae</taxon>
        <taxon>BOP clade</taxon>
        <taxon>Oryzoideae</taxon>
        <taxon>Oryzeae</taxon>
        <taxon>Oryzinae</taxon>
        <taxon>Oryza</taxon>
    </lineage>
</organism>
<dbReference type="Gramene" id="OPUNC01G41760.1">
    <property type="protein sequence ID" value="OPUNC01G41760.1"/>
    <property type="gene ID" value="OPUNC01G41760"/>
</dbReference>
<protein>
    <submittedName>
        <fullName evidence="1">Uncharacterized protein</fullName>
    </submittedName>
</protein>
<proteinExistence type="predicted"/>
<dbReference type="Proteomes" id="UP000026962">
    <property type="component" value="Chromosome 1"/>
</dbReference>
<accession>A0A0E0JT69</accession>